<dbReference type="EMBL" id="PDKW01000043">
    <property type="protein sequence ID" value="PGH54121.1"/>
    <property type="molecule type" value="Genomic_DNA"/>
</dbReference>
<dbReference type="AlphaFoldDB" id="A0A2B8B861"/>
<gene>
    <name evidence="2" type="ORF">CRT60_30340</name>
</gene>
<feature type="region of interest" description="Disordered" evidence="1">
    <location>
        <begin position="1"/>
        <end position="29"/>
    </location>
</feature>
<accession>A0A2B8B861</accession>
<dbReference type="Proteomes" id="UP000225379">
    <property type="component" value="Unassembled WGS sequence"/>
</dbReference>
<dbReference type="RefSeq" id="WP_098740168.1">
    <property type="nucleotide sequence ID" value="NZ_PDKW01000043.1"/>
</dbReference>
<dbReference type="OrthoDB" id="9811127at2"/>
<protein>
    <recommendedName>
        <fullName evidence="4">DUF2934 domain-containing protein</fullName>
    </recommendedName>
</protein>
<evidence type="ECO:0000313" key="2">
    <source>
        <dbReference type="EMBL" id="PGH54121.1"/>
    </source>
</evidence>
<dbReference type="Pfam" id="PF11154">
    <property type="entry name" value="DUF2934"/>
    <property type="match status" value="1"/>
</dbReference>
<evidence type="ECO:0000256" key="1">
    <source>
        <dbReference type="SAM" id="MobiDB-lite"/>
    </source>
</evidence>
<dbReference type="InterPro" id="IPR021327">
    <property type="entry name" value="DUF2934"/>
</dbReference>
<comment type="caution">
    <text evidence="2">The sequence shown here is derived from an EMBL/GenBank/DDBJ whole genome shotgun (WGS) entry which is preliminary data.</text>
</comment>
<evidence type="ECO:0000313" key="3">
    <source>
        <dbReference type="Proteomes" id="UP000225379"/>
    </source>
</evidence>
<reference evidence="3" key="1">
    <citation type="submission" date="2017-10" db="EMBL/GenBank/DDBJ databases">
        <authorList>
            <person name="Kravchenko I.K."/>
            <person name="Grouzdev D.S."/>
        </authorList>
    </citation>
    <scope>NUCLEOTIDE SEQUENCE [LARGE SCALE GENOMIC DNA]</scope>
    <source>
        <strain evidence="3">B2</strain>
    </source>
</reference>
<sequence>MAEDLESRIRRRAHEIWENEGRPEGRSEAHWELAREEIAIQDNYRDTLKPNPAGGPEATAMRTEPVEPVLSIANQGEQPGLADQGEEMGIPMRGDRDVWPTPEEAASTAVPPNRSKKTRRRA</sequence>
<keyword evidence="3" id="KW-1185">Reference proteome</keyword>
<feature type="region of interest" description="Disordered" evidence="1">
    <location>
        <begin position="76"/>
        <end position="122"/>
    </location>
</feature>
<name>A0A2B8B861_9PROT</name>
<proteinExistence type="predicted"/>
<evidence type="ECO:0008006" key="4">
    <source>
        <dbReference type="Google" id="ProtNLM"/>
    </source>
</evidence>
<organism evidence="2 3">
    <name type="scientific">Azospirillum palustre</name>
    <dbReference type="NCBI Taxonomy" id="2044885"/>
    <lineage>
        <taxon>Bacteria</taxon>
        <taxon>Pseudomonadati</taxon>
        <taxon>Pseudomonadota</taxon>
        <taxon>Alphaproteobacteria</taxon>
        <taxon>Rhodospirillales</taxon>
        <taxon>Azospirillaceae</taxon>
        <taxon>Azospirillum</taxon>
    </lineage>
</organism>